<evidence type="ECO:0000313" key="2">
    <source>
        <dbReference type="Proteomes" id="UP000585905"/>
    </source>
</evidence>
<keyword evidence="2" id="KW-1185">Reference proteome</keyword>
<evidence type="ECO:0008006" key="3">
    <source>
        <dbReference type="Google" id="ProtNLM"/>
    </source>
</evidence>
<sequence length="192" mass="19839">MTARPDRPSIDPADPAAQERYQVRFDFGLDGARRIGGSAHLLVWCDAIATEPVPVDALPHRLEVVDARLGAASAIAQRLLELQAARGERTMVAVVAAGAPLESPDGFPVEDVLLAGAVVDALGAVGIDATSPEAAAAAAAFQGLRGAVGHMLTASVAGRALAETQGADALPAARARLEERELVVLREFSHQA</sequence>
<gene>
    <name evidence="1" type="ORF">FHX53_002401</name>
</gene>
<proteinExistence type="predicted"/>
<dbReference type="SUPFAM" id="SSF142823">
    <property type="entry name" value="ComB-like"/>
    <property type="match status" value="1"/>
</dbReference>
<dbReference type="AlphaFoldDB" id="A0A839EBG9"/>
<accession>A0A839EBG9</accession>
<dbReference type="GO" id="GO:0000287">
    <property type="term" value="F:magnesium ion binding"/>
    <property type="evidence" value="ECO:0007669"/>
    <property type="project" value="InterPro"/>
</dbReference>
<dbReference type="InterPro" id="IPR036702">
    <property type="entry name" value="ComB-like_sf"/>
</dbReference>
<reference evidence="1 2" key="1">
    <citation type="submission" date="2020-07" db="EMBL/GenBank/DDBJ databases">
        <title>Sequencing the genomes of 1000 actinobacteria strains.</title>
        <authorList>
            <person name="Klenk H.-P."/>
        </authorList>
    </citation>
    <scope>NUCLEOTIDE SEQUENCE [LARGE SCALE GENOMIC DNA]</scope>
    <source>
        <strain evidence="1 2">DSM 19663</strain>
    </source>
</reference>
<dbReference type="Proteomes" id="UP000585905">
    <property type="component" value="Unassembled WGS sequence"/>
</dbReference>
<protein>
    <recommendedName>
        <fullName evidence="3">2-phosphosulfolactate phosphatase</fullName>
    </recommendedName>
</protein>
<dbReference type="RefSeq" id="WP_182491572.1">
    <property type="nucleotide sequence ID" value="NZ_BAAAOV010000001.1"/>
</dbReference>
<evidence type="ECO:0000313" key="1">
    <source>
        <dbReference type="EMBL" id="MBA8848787.1"/>
    </source>
</evidence>
<dbReference type="Gene3D" id="3.90.1560.10">
    <property type="entry name" value="ComB-like"/>
    <property type="match status" value="1"/>
</dbReference>
<comment type="caution">
    <text evidence="1">The sequence shown here is derived from an EMBL/GenBank/DDBJ whole genome shotgun (WGS) entry which is preliminary data.</text>
</comment>
<organism evidence="1 2">
    <name type="scientific">Microcella alkalica</name>
    <dbReference type="NCBI Taxonomy" id="355930"/>
    <lineage>
        <taxon>Bacteria</taxon>
        <taxon>Bacillati</taxon>
        <taxon>Actinomycetota</taxon>
        <taxon>Actinomycetes</taxon>
        <taxon>Micrococcales</taxon>
        <taxon>Microbacteriaceae</taxon>
        <taxon>Microcella</taxon>
    </lineage>
</organism>
<name>A0A839EBG9_9MICO</name>
<dbReference type="EMBL" id="JACGWX010000007">
    <property type="protein sequence ID" value="MBA8848787.1"/>
    <property type="molecule type" value="Genomic_DNA"/>
</dbReference>
<dbReference type="GO" id="GO:0050532">
    <property type="term" value="F:2-phosphosulfolactate phosphatase activity"/>
    <property type="evidence" value="ECO:0007669"/>
    <property type="project" value="InterPro"/>
</dbReference>